<dbReference type="GO" id="GO:0000209">
    <property type="term" value="P:protein polyubiquitination"/>
    <property type="evidence" value="ECO:0007669"/>
    <property type="project" value="TreeGrafter"/>
</dbReference>
<keyword evidence="5" id="KW-1185">Reference proteome</keyword>
<dbReference type="InterPro" id="IPR050952">
    <property type="entry name" value="TRIM-NHL_E3_ligases"/>
</dbReference>
<feature type="repeat" description="NHL" evidence="2">
    <location>
        <begin position="424"/>
        <end position="451"/>
    </location>
</feature>
<feature type="region of interest" description="Disordered" evidence="3">
    <location>
        <begin position="1"/>
        <end position="42"/>
    </location>
</feature>
<dbReference type="Proteomes" id="UP001195483">
    <property type="component" value="Unassembled WGS sequence"/>
</dbReference>
<evidence type="ECO:0000256" key="2">
    <source>
        <dbReference type="PROSITE-ProRule" id="PRU00504"/>
    </source>
</evidence>
<sequence length="502" mass="56932">MRPIRADDKTVDSNGNNISTSHTSHTGIQTLQSGKNPPAVNQQHVSTTRNTLAREANNAVSAQSGNSVAEKCKQDLQSEIEVAKCYIQYLNYIHRDLTSYLDKTEINIVQMKHEIESQTVLNDSTESDIEEERTREKNRVSERILAVENALKKVSDEVDFVVNTVAALNSTTVIDEAPALFKKLRDIVNLLPLLPTDRYIYILLPSWRSAKENERIFERVHVPWRVEVRRIASFKPKECASARFVTSLCPVSESEAWVVWHWGPQVHLVNKDGQLKKTIDTGCKVDDISVDFDGNLVLSCFETKCLKRLNENYEIKQVIQLEFVPRGFRFTSSNEMVVCCVQNIHHRNGDTCSLLKINVENDNVVSEIGDRSQFIQPWRIAININGDICVSDRNKGTVSIFDPRGKLKTTYCGPKDDTRHAFAPHALCCDSFGQIFIVDYSNHTVHVLDPLGRFRGFMIMDTELEKRAIFMGTSSPFSIGIDNLGDLWVGNKYGYITVLRYV</sequence>
<comment type="caution">
    <text evidence="4">The sequence shown here is derived from an EMBL/GenBank/DDBJ whole genome shotgun (WGS) entry which is preliminary data.</text>
</comment>
<dbReference type="InterPro" id="IPR011042">
    <property type="entry name" value="6-blade_b-propeller_TolB-like"/>
</dbReference>
<evidence type="ECO:0000313" key="5">
    <source>
        <dbReference type="Proteomes" id="UP001195483"/>
    </source>
</evidence>
<dbReference type="AlphaFoldDB" id="A0AAE0SQ01"/>
<evidence type="ECO:0000256" key="1">
    <source>
        <dbReference type="ARBA" id="ARBA00022737"/>
    </source>
</evidence>
<feature type="compositionally biased region" description="Basic and acidic residues" evidence="3">
    <location>
        <begin position="1"/>
        <end position="11"/>
    </location>
</feature>
<proteinExistence type="predicted"/>
<dbReference type="InterPro" id="IPR001258">
    <property type="entry name" value="NHL_repeat"/>
</dbReference>
<name>A0AAE0SQ01_9BIVA</name>
<gene>
    <name evidence="4" type="ORF">CHS0354_004897</name>
</gene>
<dbReference type="PANTHER" id="PTHR24104:SF57">
    <property type="entry name" value="BEE-MILK PROTEIN"/>
    <property type="match status" value="1"/>
</dbReference>
<evidence type="ECO:0000313" key="4">
    <source>
        <dbReference type="EMBL" id="KAK3596061.1"/>
    </source>
</evidence>
<dbReference type="Gene3D" id="2.120.10.30">
    <property type="entry name" value="TolB, C-terminal domain"/>
    <property type="match status" value="1"/>
</dbReference>
<dbReference type="PROSITE" id="PS51125">
    <property type="entry name" value="NHL"/>
    <property type="match status" value="2"/>
</dbReference>
<dbReference type="EMBL" id="JAEAOA010000359">
    <property type="protein sequence ID" value="KAK3596061.1"/>
    <property type="molecule type" value="Genomic_DNA"/>
</dbReference>
<dbReference type="PANTHER" id="PTHR24104">
    <property type="entry name" value="E3 UBIQUITIN-PROTEIN LIGASE NHLRC1-RELATED"/>
    <property type="match status" value="1"/>
</dbReference>
<reference evidence="4" key="1">
    <citation type="journal article" date="2021" name="Genome Biol. Evol.">
        <title>A High-Quality Reference Genome for a Parasitic Bivalve with Doubly Uniparental Inheritance (Bivalvia: Unionida).</title>
        <authorList>
            <person name="Smith C.H."/>
        </authorList>
    </citation>
    <scope>NUCLEOTIDE SEQUENCE</scope>
    <source>
        <strain evidence="4">CHS0354</strain>
    </source>
</reference>
<reference evidence="4" key="2">
    <citation type="journal article" date="2021" name="Genome Biol. Evol.">
        <title>Developing a high-quality reference genome for a parasitic bivalve with doubly uniparental inheritance (Bivalvia: Unionida).</title>
        <authorList>
            <person name="Smith C.H."/>
        </authorList>
    </citation>
    <scope>NUCLEOTIDE SEQUENCE</scope>
    <source>
        <strain evidence="4">CHS0354</strain>
        <tissue evidence="4">Mantle</tissue>
    </source>
</reference>
<feature type="compositionally biased region" description="Polar residues" evidence="3">
    <location>
        <begin position="12"/>
        <end position="42"/>
    </location>
</feature>
<dbReference type="GO" id="GO:0043161">
    <property type="term" value="P:proteasome-mediated ubiquitin-dependent protein catabolic process"/>
    <property type="evidence" value="ECO:0007669"/>
    <property type="project" value="TreeGrafter"/>
</dbReference>
<protein>
    <submittedName>
        <fullName evidence="4">Uncharacterized protein</fullName>
    </submittedName>
</protein>
<feature type="repeat" description="NHL" evidence="2">
    <location>
        <begin position="369"/>
        <end position="404"/>
    </location>
</feature>
<reference evidence="4" key="3">
    <citation type="submission" date="2023-05" db="EMBL/GenBank/DDBJ databases">
        <authorList>
            <person name="Smith C.H."/>
        </authorList>
    </citation>
    <scope>NUCLEOTIDE SEQUENCE</scope>
    <source>
        <strain evidence="4">CHS0354</strain>
        <tissue evidence="4">Mantle</tissue>
    </source>
</reference>
<dbReference type="GO" id="GO:0061630">
    <property type="term" value="F:ubiquitin protein ligase activity"/>
    <property type="evidence" value="ECO:0007669"/>
    <property type="project" value="TreeGrafter"/>
</dbReference>
<evidence type="ECO:0000256" key="3">
    <source>
        <dbReference type="SAM" id="MobiDB-lite"/>
    </source>
</evidence>
<dbReference type="SUPFAM" id="SSF63829">
    <property type="entry name" value="Calcium-dependent phosphotriesterase"/>
    <property type="match status" value="1"/>
</dbReference>
<organism evidence="4 5">
    <name type="scientific">Potamilus streckersoni</name>
    <dbReference type="NCBI Taxonomy" id="2493646"/>
    <lineage>
        <taxon>Eukaryota</taxon>
        <taxon>Metazoa</taxon>
        <taxon>Spiralia</taxon>
        <taxon>Lophotrochozoa</taxon>
        <taxon>Mollusca</taxon>
        <taxon>Bivalvia</taxon>
        <taxon>Autobranchia</taxon>
        <taxon>Heteroconchia</taxon>
        <taxon>Palaeoheterodonta</taxon>
        <taxon>Unionida</taxon>
        <taxon>Unionoidea</taxon>
        <taxon>Unionidae</taxon>
        <taxon>Ambleminae</taxon>
        <taxon>Lampsilini</taxon>
        <taxon>Potamilus</taxon>
    </lineage>
</organism>
<keyword evidence="1" id="KW-0677">Repeat</keyword>
<accession>A0AAE0SQ01</accession>